<organism evidence="1 2">
    <name type="scientific">Mesobaculum littorinae</name>
    <dbReference type="NCBI Taxonomy" id="2486419"/>
    <lineage>
        <taxon>Bacteria</taxon>
        <taxon>Pseudomonadati</taxon>
        <taxon>Pseudomonadota</taxon>
        <taxon>Alphaproteobacteria</taxon>
        <taxon>Rhodobacterales</taxon>
        <taxon>Roseobacteraceae</taxon>
        <taxon>Mesobaculum</taxon>
    </lineage>
</organism>
<evidence type="ECO:0000313" key="1">
    <source>
        <dbReference type="EMBL" id="RVV98241.1"/>
    </source>
</evidence>
<protein>
    <submittedName>
        <fullName evidence="1">Uncharacterized protein</fullName>
    </submittedName>
</protein>
<reference evidence="1 2" key="1">
    <citation type="submission" date="2018-11" db="EMBL/GenBank/DDBJ databases">
        <title>Mesobaculum littorinae gen. nov., sp. nov., isolated from Littorina scabra that represents a novel genus of the order Rhodobacteraceae.</title>
        <authorList>
            <person name="Li F."/>
        </authorList>
    </citation>
    <scope>NUCLEOTIDE SEQUENCE [LARGE SCALE GENOMIC DNA]</scope>
    <source>
        <strain evidence="1 2">M0103</strain>
    </source>
</reference>
<accession>A0A438AHP1</accession>
<sequence>MAEAAAALDLGALRHLRQQALALRRRVDRVIYVADSRLTLPMVGSNAMRRPPGADWAYRPDLWRGPLLVRGAADVPTGTALDGEATLFHDCPLSEITVRQVRNTSESDLAPYGLRLDVFGFRGSFLSLALTLPEAAAKGLRRRHIVQLSAFVDAETPLTILARLNIKHGPNSDQMVQRLPPGDRERVAEFDLAYLQLNERRIERIWVDLIFEDPGMMGVVLRDVTLNRRPRAEM</sequence>
<name>A0A438AHP1_9RHOB</name>
<dbReference type="Proteomes" id="UP000285908">
    <property type="component" value="Unassembled WGS sequence"/>
</dbReference>
<dbReference type="EMBL" id="RQXX01000003">
    <property type="protein sequence ID" value="RVV98241.1"/>
    <property type="molecule type" value="Genomic_DNA"/>
</dbReference>
<proteinExistence type="predicted"/>
<dbReference type="AlphaFoldDB" id="A0A438AHP1"/>
<keyword evidence="2" id="KW-1185">Reference proteome</keyword>
<comment type="caution">
    <text evidence="1">The sequence shown here is derived from an EMBL/GenBank/DDBJ whole genome shotgun (WGS) entry which is preliminary data.</text>
</comment>
<dbReference type="Pfam" id="PF20086">
    <property type="entry name" value="DUF6478"/>
    <property type="match status" value="1"/>
</dbReference>
<gene>
    <name evidence="1" type="ORF">EKE94_11325</name>
</gene>
<dbReference type="InterPro" id="IPR045514">
    <property type="entry name" value="DUF6478"/>
</dbReference>
<evidence type="ECO:0000313" key="2">
    <source>
        <dbReference type="Proteomes" id="UP000285908"/>
    </source>
</evidence>
<dbReference type="OrthoDB" id="7827015at2"/>